<reference evidence="2 3" key="1">
    <citation type="submission" date="2024-01" db="EMBL/GenBank/DDBJ databases">
        <title>Genome mining of biosynthetic gene clusters to explore secondary metabolites of Streptomyces sp.</title>
        <authorList>
            <person name="Baig A."/>
            <person name="Ajitkumar Shintre N."/>
            <person name="Kumar H."/>
            <person name="Anbarasu A."/>
            <person name="Ramaiah S."/>
        </authorList>
    </citation>
    <scope>NUCLEOTIDE SEQUENCE [LARGE SCALE GENOMIC DNA]</scope>
    <source>
        <strain evidence="2 3">A57</strain>
    </source>
</reference>
<proteinExistence type="predicted"/>
<dbReference type="PROSITE" id="PS50075">
    <property type="entry name" value="CARRIER"/>
    <property type="match status" value="1"/>
</dbReference>
<dbReference type="RefSeq" id="WP_376736426.1">
    <property type="nucleotide sequence ID" value="NZ_JAYMRP010000068.1"/>
</dbReference>
<dbReference type="InterPro" id="IPR036736">
    <property type="entry name" value="ACP-like_sf"/>
</dbReference>
<name>A0ABV5EMB7_9ACTN</name>
<dbReference type="Proteomes" id="UP001585080">
    <property type="component" value="Unassembled WGS sequence"/>
</dbReference>
<dbReference type="InterPro" id="IPR009081">
    <property type="entry name" value="PP-bd_ACP"/>
</dbReference>
<feature type="domain" description="Carrier" evidence="1">
    <location>
        <begin position="1"/>
        <end position="76"/>
    </location>
</feature>
<protein>
    <submittedName>
        <fullName evidence="2">Acyl carrier protein</fullName>
    </submittedName>
</protein>
<evidence type="ECO:0000313" key="2">
    <source>
        <dbReference type="EMBL" id="MFB8777998.1"/>
    </source>
</evidence>
<comment type="caution">
    <text evidence="2">The sequence shown here is derived from an EMBL/GenBank/DDBJ whole genome shotgun (WGS) entry which is preliminary data.</text>
</comment>
<keyword evidence="3" id="KW-1185">Reference proteome</keyword>
<dbReference type="SUPFAM" id="SSF47336">
    <property type="entry name" value="ACP-like"/>
    <property type="match status" value="1"/>
</dbReference>
<accession>A0ABV5EMB7</accession>
<sequence>MDSTYQHLVAILADKFESPAAKIDPHVTLSELELDSLAIVELFVTLQDHYGVELDDSHARPDMSLADLTALVEAQLTAAGTDRQ</sequence>
<gene>
    <name evidence="2" type="ORF">VSS16_35740</name>
</gene>
<evidence type="ECO:0000259" key="1">
    <source>
        <dbReference type="PROSITE" id="PS50075"/>
    </source>
</evidence>
<dbReference type="Pfam" id="PF00550">
    <property type="entry name" value="PP-binding"/>
    <property type="match status" value="1"/>
</dbReference>
<dbReference type="EMBL" id="JAYMRP010000068">
    <property type="protein sequence ID" value="MFB8777998.1"/>
    <property type="molecule type" value="Genomic_DNA"/>
</dbReference>
<evidence type="ECO:0000313" key="3">
    <source>
        <dbReference type="Proteomes" id="UP001585080"/>
    </source>
</evidence>
<dbReference type="Gene3D" id="1.10.1200.10">
    <property type="entry name" value="ACP-like"/>
    <property type="match status" value="1"/>
</dbReference>
<organism evidence="2 3">
    <name type="scientific">Streptomyces broussonetiae</name>
    <dbReference type="NCBI Taxonomy" id="2686304"/>
    <lineage>
        <taxon>Bacteria</taxon>
        <taxon>Bacillati</taxon>
        <taxon>Actinomycetota</taxon>
        <taxon>Actinomycetes</taxon>
        <taxon>Kitasatosporales</taxon>
        <taxon>Streptomycetaceae</taxon>
        <taxon>Streptomyces</taxon>
    </lineage>
</organism>